<dbReference type="Pfam" id="PF08022">
    <property type="entry name" value="FAD_binding_8"/>
    <property type="match status" value="1"/>
</dbReference>
<dbReference type="AlphaFoldDB" id="W9XGH3"/>
<comment type="caution">
    <text evidence="6">The sequence shown here is derived from an EMBL/GenBank/DDBJ whole genome shotgun (WGS) entry which is preliminary data.</text>
</comment>
<evidence type="ECO:0000313" key="7">
    <source>
        <dbReference type="Proteomes" id="UP000019471"/>
    </source>
</evidence>
<dbReference type="STRING" id="1182543.W9XGH3"/>
<accession>W9XGH3</accession>
<dbReference type="InterPro" id="IPR050369">
    <property type="entry name" value="RBOH/FRE"/>
</dbReference>
<dbReference type="OrthoDB" id="167398at2759"/>
<feature type="domain" description="FAD-binding 8" evidence="4">
    <location>
        <begin position="59"/>
        <end position="130"/>
    </location>
</feature>
<organism evidence="6 7">
    <name type="scientific">Cladophialophora psammophila CBS 110553</name>
    <dbReference type="NCBI Taxonomy" id="1182543"/>
    <lineage>
        <taxon>Eukaryota</taxon>
        <taxon>Fungi</taxon>
        <taxon>Dikarya</taxon>
        <taxon>Ascomycota</taxon>
        <taxon>Pezizomycotina</taxon>
        <taxon>Eurotiomycetes</taxon>
        <taxon>Chaetothyriomycetidae</taxon>
        <taxon>Chaetothyriales</taxon>
        <taxon>Herpotrichiellaceae</taxon>
        <taxon>Cladophialophora</taxon>
    </lineage>
</organism>
<dbReference type="SUPFAM" id="SSF63380">
    <property type="entry name" value="Riboflavin synthase domain-like"/>
    <property type="match status" value="1"/>
</dbReference>
<keyword evidence="3" id="KW-0812">Transmembrane</keyword>
<dbReference type="SUPFAM" id="SSF52343">
    <property type="entry name" value="Ferredoxin reductase-like, C-terminal NADP-linked domain"/>
    <property type="match status" value="1"/>
</dbReference>
<dbReference type="PANTHER" id="PTHR11972">
    <property type="entry name" value="NADPH OXIDASE"/>
    <property type="match status" value="1"/>
</dbReference>
<evidence type="ECO:0008006" key="8">
    <source>
        <dbReference type="Google" id="ProtNLM"/>
    </source>
</evidence>
<evidence type="ECO:0000256" key="2">
    <source>
        <dbReference type="ARBA" id="ARBA00023002"/>
    </source>
</evidence>
<reference evidence="6 7" key="1">
    <citation type="submission" date="2013-03" db="EMBL/GenBank/DDBJ databases">
        <title>The Genome Sequence of Cladophialophora psammophila CBS 110553.</title>
        <authorList>
            <consortium name="The Broad Institute Genomics Platform"/>
            <person name="Cuomo C."/>
            <person name="de Hoog S."/>
            <person name="Gorbushina A."/>
            <person name="Walker B."/>
            <person name="Young S.K."/>
            <person name="Zeng Q."/>
            <person name="Gargeya S."/>
            <person name="Fitzgerald M."/>
            <person name="Haas B."/>
            <person name="Abouelleil A."/>
            <person name="Allen A.W."/>
            <person name="Alvarado L."/>
            <person name="Arachchi H.M."/>
            <person name="Berlin A.M."/>
            <person name="Chapman S.B."/>
            <person name="Gainer-Dewar J."/>
            <person name="Goldberg J."/>
            <person name="Griggs A."/>
            <person name="Gujja S."/>
            <person name="Hansen M."/>
            <person name="Howarth C."/>
            <person name="Imamovic A."/>
            <person name="Ireland A."/>
            <person name="Larimer J."/>
            <person name="McCowan C."/>
            <person name="Murphy C."/>
            <person name="Pearson M."/>
            <person name="Poon T.W."/>
            <person name="Priest M."/>
            <person name="Roberts A."/>
            <person name="Saif S."/>
            <person name="Shea T."/>
            <person name="Sisk P."/>
            <person name="Sykes S."/>
            <person name="Wortman J."/>
            <person name="Nusbaum C."/>
            <person name="Birren B."/>
        </authorList>
    </citation>
    <scope>NUCLEOTIDE SEQUENCE [LARGE SCALE GENOMIC DNA]</scope>
    <source>
        <strain evidence="6 7">CBS 110553</strain>
    </source>
</reference>
<evidence type="ECO:0000259" key="4">
    <source>
        <dbReference type="Pfam" id="PF08022"/>
    </source>
</evidence>
<keyword evidence="7" id="KW-1185">Reference proteome</keyword>
<keyword evidence="3" id="KW-0472">Membrane</keyword>
<dbReference type="GO" id="GO:0016491">
    <property type="term" value="F:oxidoreductase activity"/>
    <property type="evidence" value="ECO:0007669"/>
    <property type="project" value="UniProtKB-KW"/>
</dbReference>
<evidence type="ECO:0000313" key="6">
    <source>
        <dbReference type="EMBL" id="EXJ76046.1"/>
    </source>
</evidence>
<evidence type="ECO:0000256" key="3">
    <source>
        <dbReference type="SAM" id="Phobius"/>
    </source>
</evidence>
<dbReference type="GO" id="GO:0005886">
    <property type="term" value="C:plasma membrane"/>
    <property type="evidence" value="ECO:0007669"/>
    <property type="project" value="TreeGrafter"/>
</dbReference>
<keyword evidence="1" id="KW-0249">Electron transport</keyword>
<dbReference type="InterPro" id="IPR039261">
    <property type="entry name" value="FNR_nucleotide-bd"/>
</dbReference>
<name>W9XGH3_9EURO</name>
<proteinExistence type="predicted"/>
<dbReference type="CDD" id="cd06186">
    <property type="entry name" value="NOX_Duox_like_FAD_NADP"/>
    <property type="match status" value="1"/>
</dbReference>
<dbReference type="eggNOG" id="KOG0039">
    <property type="taxonomic scope" value="Eukaryota"/>
</dbReference>
<keyword evidence="2" id="KW-0560">Oxidoreductase</keyword>
<dbReference type="Proteomes" id="UP000019471">
    <property type="component" value="Unassembled WGS sequence"/>
</dbReference>
<gene>
    <name evidence="6" type="ORF">A1O5_00554</name>
</gene>
<dbReference type="GeneID" id="19185290"/>
<feature type="domain" description="Ferric reductase NAD binding" evidence="5">
    <location>
        <begin position="156"/>
        <end position="328"/>
    </location>
</feature>
<keyword evidence="3" id="KW-1133">Transmembrane helix</keyword>
<dbReference type="HOGENOM" id="CLU_715722_0_0_1"/>
<dbReference type="InterPro" id="IPR013112">
    <property type="entry name" value="FAD-bd_8"/>
</dbReference>
<keyword evidence="1" id="KW-0813">Transport</keyword>
<dbReference type="Gene3D" id="3.40.50.80">
    <property type="entry name" value="Nucleotide-binding domain of ferredoxin-NADP reductase (FNR) module"/>
    <property type="match status" value="1"/>
</dbReference>
<protein>
    <recommendedName>
        <fullName evidence="8">FAD-binding FR-type domain-containing protein</fullName>
    </recommendedName>
</protein>
<evidence type="ECO:0000256" key="1">
    <source>
        <dbReference type="ARBA" id="ARBA00022982"/>
    </source>
</evidence>
<dbReference type="EMBL" id="AMGX01000001">
    <property type="protein sequence ID" value="EXJ76046.1"/>
    <property type="molecule type" value="Genomic_DNA"/>
</dbReference>
<dbReference type="InterPro" id="IPR013121">
    <property type="entry name" value="Fe_red_NAD-bd_6"/>
</dbReference>
<dbReference type="Pfam" id="PF08030">
    <property type="entry name" value="NAD_binding_6"/>
    <property type="match status" value="1"/>
</dbReference>
<evidence type="ECO:0000259" key="5">
    <source>
        <dbReference type="Pfam" id="PF08030"/>
    </source>
</evidence>
<feature type="transmembrane region" description="Helical" evidence="3">
    <location>
        <begin position="20"/>
        <end position="42"/>
    </location>
</feature>
<dbReference type="RefSeq" id="XP_007739363.1">
    <property type="nucleotide sequence ID" value="XM_007741173.1"/>
</dbReference>
<dbReference type="InterPro" id="IPR017938">
    <property type="entry name" value="Riboflavin_synthase-like_b-brl"/>
</dbReference>
<sequence>MSTLGIPYILNWSFELFQASHLLMFSMIALGLVLAVPTLFVMMERGHRVLGMFNSKGYAEITPLGDEVVKVSLPHLAQSRLFKYQGGQYILLLLPSISDFQWHPLTVSGFDGGRPYIYMKAGGNWSARVRRSGRFAPARLDGPFGAPSQRFFDYKYNILIGTGIGITPSLSTLDRLKERDHPWAMQDTASPPSISHIPDDDTLNVDETSHSVDIYWTSRRADSILWLVPVLAEASSASQNRRIQFALTAFITQSNASDSLKASVEQEKSELLNYRGHVQYQRPDFTKLLTEHYGKMCHSLFRPQKGRVRVGVFFCGQRAVRKQLQMLCYENTLGGCRDSSGIECHFHPEVF</sequence>